<accession>W4R1Y6</accession>
<dbReference type="EMBL" id="BAUV01000085">
    <property type="protein sequence ID" value="GAE37554.1"/>
    <property type="molecule type" value="Genomic_DNA"/>
</dbReference>
<evidence type="ECO:0000313" key="2">
    <source>
        <dbReference type="Proteomes" id="UP000018896"/>
    </source>
</evidence>
<comment type="caution">
    <text evidence="1">The sequence shown here is derived from an EMBL/GenBank/DDBJ whole genome shotgun (WGS) entry which is preliminary data.</text>
</comment>
<dbReference type="Proteomes" id="UP000018896">
    <property type="component" value="Unassembled WGS sequence"/>
</dbReference>
<proteinExistence type="predicted"/>
<dbReference type="eggNOG" id="ENOG5030DNZ">
    <property type="taxonomic scope" value="Bacteria"/>
</dbReference>
<keyword evidence="2" id="KW-1185">Reference proteome</keyword>
<gene>
    <name evidence="1" type="ORF">JCM9157_4864</name>
</gene>
<organism evidence="1 2">
    <name type="scientific">Halalkalibacter akibai (strain ATCC 43226 / DSM 21942 / CIP 109018 / JCM 9157 / 1139)</name>
    <name type="common">Bacillus akibai</name>
    <dbReference type="NCBI Taxonomy" id="1236973"/>
    <lineage>
        <taxon>Bacteria</taxon>
        <taxon>Bacillati</taxon>
        <taxon>Bacillota</taxon>
        <taxon>Bacilli</taxon>
        <taxon>Bacillales</taxon>
        <taxon>Bacillaceae</taxon>
        <taxon>Halalkalibacter</taxon>
    </lineage>
</organism>
<dbReference type="AlphaFoldDB" id="W4R1Y6"/>
<name>W4R1Y6_HALA3</name>
<protein>
    <submittedName>
        <fullName evidence="1">Uncharacterized protein</fullName>
    </submittedName>
</protein>
<reference evidence="1 2" key="1">
    <citation type="journal article" date="2014" name="Genome Announc.">
        <title>Draft Genome Sequences of Three Alkaliphilic Bacillus Strains, Bacillus wakoensis JCM 9140T, Bacillus akibai JCM 9157T, and Bacillus hemicellulosilyticus JCM 9152T.</title>
        <authorList>
            <person name="Yuki M."/>
            <person name="Oshima K."/>
            <person name="Suda W."/>
            <person name="Oshida Y."/>
            <person name="Kitamura K."/>
            <person name="Iida T."/>
            <person name="Hattori M."/>
            <person name="Ohkuma M."/>
        </authorList>
    </citation>
    <scope>NUCLEOTIDE SEQUENCE [LARGE SCALE GENOMIC DNA]</scope>
    <source>
        <strain evidence="1 2">JCM 9157</strain>
    </source>
</reference>
<evidence type="ECO:0000313" key="1">
    <source>
        <dbReference type="EMBL" id="GAE37554.1"/>
    </source>
</evidence>
<sequence>MVPNTSEAYGKSHEEKQLEEFKKGNDYIPAEKAIVEFEQKYGTKVNLPRKLPFEPTHRFGNIDEEGRLKLHFMIPGKIDKSPTFDFVFYVMPEKDLDTFINASDKAYTLKSGEKAYYRQHHKHFHSLTFTANKLGYHFGSNPDKIDLDSFIEIAESIDERFEVK</sequence>
<dbReference type="STRING" id="1236973.JCM9157_4864"/>